<dbReference type="GO" id="GO:0004553">
    <property type="term" value="F:hydrolase activity, hydrolyzing O-glycosyl compounds"/>
    <property type="evidence" value="ECO:0007669"/>
    <property type="project" value="InterPro"/>
</dbReference>
<dbReference type="PANTHER" id="PTHR43301">
    <property type="entry name" value="ARABINAN ENDO-1,5-ALPHA-L-ARABINOSIDASE"/>
    <property type="match status" value="1"/>
</dbReference>
<protein>
    <submittedName>
        <fullName evidence="6">Beta-xylosidase</fullName>
    </submittedName>
</protein>
<comment type="similarity">
    <text evidence="2 5">Belongs to the glycosyl hydrolase 43 family.</text>
</comment>
<dbReference type="GO" id="GO:0005975">
    <property type="term" value="P:carbohydrate metabolic process"/>
    <property type="evidence" value="ECO:0007669"/>
    <property type="project" value="InterPro"/>
</dbReference>
<dbReference type="PANTHER" id="PTHR43301:SF3">
    <property type="entry name" value="ARABINAN ENDO-1,5-ALPHA-L-ARABINOSIDASE A-RELATED"/>
    <property type="match status" value="1"/>
</dbReference>
<keyword evidence="4 5" id="KW-0326">Glycosidase</keyword>
<dbReference type="STRING" id="1150298.ERS852406_02441"/>
<evidence type="ECO:0000256" key="1">
    <source>
        <dbReference type="ARBA" id="ARBA00004834"/>
    </source>
</evidence>
<evidence type="ECO:0000313" key="6">
    <source>
        <dbReference type="EMBL" id="CUO63223.1"/>
    </source>
</evidence>
<dbReference type="AlphaFoldDB" id="A0A174GLI5"/>
<dbReference type="Gene3D" id="2.115.10.20">
    <property type="entry name" value="Glycosyl hydrolase domain, family 43"/>
    <property type="match status" value="1"/>
</dbReference>
<evidence type="ECO:0000256" key="2">
    <source>
        <dbReference type="ARBA" id="ARBA00009865"/>
    </source>
</evidence>
<dbReference type="Pfam" id="PF04616">
    <property type="entry name" value="Glyco_hydro_43"/>
    <property type="match status" value="1"/>
</dbReference>
<dbReference type="CDD" id="cd08983">
    <property type="entry name" value="GH43_Bt3655-like"/>
    <property type="match status" value="1"/>
</dbReference>
<gene>
    <name evidence="6" type="ORF">ERS852406_02441</name>
</gene>
<dbReference type="InterPro" id="IPR050727">
    <property type="entry name" value="GH43_arabinanases"/>
</dbReference>
<organism evidence="6 7">
    <name type="scientific">Fusicatenibacter saccharivorans</name>
    <dbReference type="NCBI Taxonomy" id="1150298"/>
    <lineage>
        <taxon>Bacteria</taxon>
        <taxon>Bacillati</taxon>
        <taxon>Bacillota</taxon>
        <taxon>Clostridia</taxon>
        <taxon>Lachnospirales</taxon>
        <taxon>Lachnospiraceae</taxon>
        <taxon>Fusicatenibacter</taxon>
    </lineage>
</organism>
<accession>A0A174GLI5</accession>
<name>A0A174GLI5_9FIRM</name>
<proteinExistence type="inferred from homology"/>
<dbReference type="SUPFAM" id="SSF75005">
    <property type="entry name" value="Arabinanase/levansucrase/invertase"/>
    <property type="match status" value="1"/>
</dbReference>
<keyword evidence="3 5" id="KW-0378">Hydrolase</keyword>
<dbReference type="EMBL" id="CYYV01000011">
    <property type="protein sequence ID" value="CUO63223.1"/>
    <property type="molecule type" value="Genomic_DNA"/>
</dbReference>
<dbReference type="InterPro" id="IPR023296">
    <property type="entry name" value="Glyco_hydro_beta-prop_sf"/>
</dbReference>
<evidence type="ECO:0000313" key="7">
    <source>
        <dbReference type="Proteomes" id="UP000095706"/>
    </source>
</evidence>
<dbReference type="InterPro" id="IPR006710">
    <property type="entry name" value="Glyco_hydro_43"/>
</dbReference>
<dbReference type="Proteomes" id="UP000095706">
    <property type="component" value="Unassembled WGS sequence"/>
</dbReference>
<dbReference type="OrthoDB" id="9758923at2"/>
<dbReference type="RefSeq" id="WP_055217935.1">
    <property type="nucleotide sequence ID" value="NZ_CAXSRP010000001.1"/>
</dbReference>
<reference evidence="6 7" key="1">
    <citation type="submission" date="2015-09" db="EMBL/GenBank/DDBJ databases">
        <authorList>
            <consortium name="Pathogen Informatics"/>
        </authorList>
    </citation>
    <scope>NUCLEOTIDE SEQUENCE [LARGE SCALE GENOMIC DNA]</scope>
    <source>
        <strain evidence="6 7">2789STDY5608849</strain>
    </source>
</reference>
<evidence type="ECO:0000256" key="4">
    <source>
        <dbReference type="ARBA" id="ARBA00023295"/>
    </source>
</evidence>
<evidence type="ECO:0000256" key="3">
    <source>
        <dbReference type="ARBA" id="ARBA00022801"/>
    </source>
</evidence>
<comment type="pathway">
    <text evidence="1">Glycan metabolism; L-arabinan degradation.</text>
</comment>
<evidence type="ECO:0000256" key="5">
    <source>
        <dbReference type="RuleBase" id="RU361187"/>
    </source>
</evidence>
<sequence>MAQAYLFVHFREKTTPDGEQVYFGISRDGFHWEAVNDGAPVLWAYYGDKGVRDFTITHSIETGKYYIFATDLSLSYGMRNQYHNSWDEIGRNGSKYFSVWESEDLVNWSDQRLVKIGDDDFGCLWAPDLIYDKENGEYVLHWSSSHAANDYGPKKIYYSTTKDFVHFSAPQVLYEKEDSGVIDSAIYEENGVYYLFVKSESNPAKIILLRSDHAAGPYVRMESFDESMKDVESGLYEAPTAVQLDDSRWCLFLDYYGVPGAGQGYVPFVADSLASGKFVRSDASFSFPYGYKHGTILPITEEDYERIKNHDWSDHGYQ</sequence>